<sequence>MRAGGSPRRPSVSLTNACRDHAPNADDSPKRRIAAAYSKTFPDQPARREVMRRVSVAVVLCAAVFVAACSDDAPHNANATDAAPQAGALSGAASAFNSDATANTAASDAAPLAPPVVHYPPDDDDDAKPAANAAASSTTASSPG</sequence>
<dbReference type="AlphaFoldDB" id="A0A0H2XRV5"/>
<evidence type="ECO:0000256" key="1">
    <source>
        <dbReference type="SAM" id="MobiDB-lite"/>
    </source>
</evidence>
<feature type="compositionally biased region" description="Low complexity" evidence="1">
    <location>
        <begin position="98"/>
        <end position="110"/>
    </location>
</feature>
<feature type="region of interest" description="Disordered" evidence="1">
    <location>
        <begin position="1"/>
        <end position="31"/>
    </location>
</feature>
<organism evidence="2">
    <name type="scientific">Burkholderia orbicola (strain AU 1054)</name>
    <dbReference type="NCBI Taxonomy" id="331271"/>
    <lineage>
        <taxon>Bacteria</taxon>
        <taxon>Pseudomonadati</taxon>
        <taxon>Pseudomonadota</taxon>
        <taxon>Betaproteobacteria</taxon>
        <taxon>Burkholderiales</taxon>
        <taxon>Burkholderiaceae</taxon>
        <taxon>Burkholderia</taxon>
        <taxon>Burkholderia cepacia complex</taxon>
        <taxon>Burkholderia orbicola</taxon>
    </lineage>
</organism>
<evidence type="ECO:0000313" key="2">
    <source>
        <dbReference type="EMBL" id="ABF77243.1"/>
    </source>
</evidence>
<feature type="compositionally biased region" description="Low complexity" evidence="1">
    <location>
        <begin position="129"/>
        <end position="144"/>
    </location>
</feature>
<protein>
    <submittedName>
        <fullName evidence="2">Uncharacterized protein</fullName>
    </submittedName>
</protein>
<gene>
    <name evidence="2" type="ordered locus">Bcen_2342</name>
</gene>
<reference evidence="2" key="1">
    <citation type="submission" date="2006-05" db="EMBL/GenBank/DDBJ databases">
        <title>Complete sequence of chromosome 1 of Burkholderia cenocepacia AU 1054.</title>
        <authorList>
            <consortium name="US DOE Joint Genome Institute"/>
            <person name="Copeland A."/>
            <person name="Lucas S."/>
            <person name="Lapidus A."/>
            <person name="Barry K."/>
            <person name="Detter J.C."/>
            <person name="Glavina del Rio T."/>
            <person name="Hammon N."/>
            <person name="Israni S."/>
            <person name="Dalin E."/>
            <person name="Tice H."/>
            <person name="Pitluck S."/>
            <person name="Chain P."/>
            <person name="Malfatti S."/>
            <person name="Shin M."/>
            <person name="Vergez L."/>
            <person name="Schmutz J."/>
            <person name="Larimer F."/>
            <person name="Land M."/>
            <person name="Hauser L."/>
            <person name="Kyrpides N."/>
            <person name="Lykidis A."/>
            <person name="LiPuma J.J."/>
            <person name="Konstantinidis K."/>
            <person name="Tiedje J.M."/>
            <person name="Richardson P."/>
        </authorList>
    </citation>
    <scope>NUCLEOTIDE SEQUENCE [LARGE SCALE GENOMIC DNA]</scope>
    <source>
        <strain evidence="2">AU 1054</strain>
    </source>
</reference>
<proteinExistence type="predicted"/>
<feature type="region of interest" description="Disordered" evidence="1">
    <location>
        <begin position="98"/>
        <end position="144"/>
    </location>
</feature>
<accession>A0A0H2XRV5</accession>
<dbReference type="EMBL" id="CP000378">
    <property type="protein sequence ID" value="ABF77243.1"/>
    <property type="molecule type" value="Genomic_DNA"/>
</dbReference>
<feature type="compositionally biased region" description="Basic and acidic residues" evidence="1">
    <location>
        <begin position="18"/>
        <end position="30"/>
    </location>
</feature>
<name>A0A0H2XRV5_BURO1</name>
<dbReference type="HOGENOM" id="CLU_130286_0_0_4"/>